<dbReference type="HAMAP" id="MF_00274">
    <property type="entry name" value="DNA_YbaB_EbfC"/>
    <property type="match status" value="1"/>
</dbReference>
<evidence type="ECO:0000256" key="2">
    <source>
        <dbReference type="HAMAP-Rule" id="MF_00274"/>
    </source>
</evidence>
<dbReference type="OrthoDB" id="9803080at2"/>
<gene>
    <name evidence="4" type="ordered locus">Plav_0256</name>
</gene>
<evidence type="ECO:0000256" key="1">
    <source>
        <dbReference type="ARBA" id="ARBA00023125"/>
    </source>
</evidence>
<comment type="similarity">
    <text evidence="2">Belongs to the YbaB/EbfC family.</text>
</comment>
<dbReference type="PANTHER" id="PTHR33449:SF1">
    <property type="entry name" value="NUCLEOID-ASSOCIATED PROTEIN YBAB"/>
    <property type="match status" value="1"/>
</dbReference>
<comment type="subcellular location">
    <subcellularLocation>
        <location evidence="2">Cytoplasm</location>
        <location evidence="2">Nucleoid</location>
    </subcellularLocation>
</comment>
<name>A7HPP6_PARL1</name>
<protein>
    <recommendedName>
        <fullName evidence="2">Nucleoid-associated protein Plav_0256</fullName>
    </recommendedName>
</protein>
<dbReference type="Gene3D" id="3.30.1310.10">
    <property type="entry name" value="Nucleoid-associated protein YbaB-like domain"/>
    <property type="match status" value="1"/>
</dbReference>
<evidence type="ECO:0000256" key="3">
    <source>
        <dbReference type="SAM" id="Coils"/>
    </source>
</evidence>
<keyword evidence="1 2" id="KW-0238">DNA-binding</keyword>
<keyword evidence="3" id="KW-0175">Coiled coil</keyword>
<evidence type="ECO:0000313" key="4">
    <source>
        <dbReference type="EMBL" id="ABS61879.1"/>
    </source>
</evidence>
<dbReference type="eggNOG" id="COG0718">
    <property type="taxonomic scope" value="Bacteria"/>
</dbReference>
<evidence type="ECO:0000313" key="5">
    <source>
        <dbReference type="Proteomes" id="UP000006377"/>
    </source>
</evidence>
<feature type="coiled-coil region" evidence="3">
    <location>
        <begin position="1"/>
        <end position="28"/>
    </location>
</feature>
<dbReference type="EMBL" id="CP000774">
    <property type="protein sequence ID" value="ABS61879.1"/>
    <property type="molecule type" value="Genomic_DNA"/>
</dbReference>
<dbReference type="InterPro" id="IPR036894">
    <property type="entry name" value="YbaB-like_sf"/>
</dbReference>
<dbReference type="KEGG" id="pla:Plav_0256"/>
<dbReference type="NCBIfam" id="TIGR00103">
    <property type="entry name" value="DNA_YbaB_EbfC"/>
    <property type="match status" value="1"/>
</dbReference>
<dbReference type="Proteomes" id="UP000006377">
    <property type="component" value="Chromosome"/>
</dbReference>
<dbReference type="GO" id="GO:0003677">
    <property type="term" value="F:DNA binding"/>
    <property type="evidence" value="ECO:0007669"/>
    <property type="project" value="UniProtKB-UniRule"/>
</dbReference>
<dbReference type="SUPFAM" id="SSF82607">
    <property type="entry name" value="YbaB-like"/>
    <property type="match status" value="1"/>
</dbReference>
<proteinExistence type="inferred from homology"/>
<accession>A7HPP6</accession>
<organism evidence="4 5">
    <name type="scientific">Parvibaculum lavamentivorans (strain DS-1 / DSM 13023 / NCIMB 13966)</name>
    <dbReference type="NCBI Taxonomy" id="402881"/>
    <lineage>
        <taxon>Bacteria</taxon>
        <taxon>Pseudomonadati</taxon>
        <taxon>Pseudomonadota</taxon>
        <taxon>Alphaproteobacteria</taxon>
        <taxon>Hyphomicrobiales</taxon>
        <taxon>Parvibaculaceae</taxon>
        <taxon>Parvibaculum</taxon>
    </lineage>
</organism>
<keyword evidence="5" id="KW-1185">Reference proteome</keyword>
<keyword evidence="2" id="KW-0963">Cytoplasm</keyword>
<comment type="subunit">
    <text evidence="2">Homodimer.</text>
</comment>
<comment type="function">
    <text evidence="2">Binds to DNA and alters its conformation. May be involved in regulation of gene expression, nucleoid organization and DNA protection.</text>
</comment>
<dbReference type="Pfam" id="PF02575">
    <property type="entry name" value="YbaB_DNA_bd"/>
    <property type="match status" value="1"/>
</dbReference>
<dbReference type="GO" id="GO:0005829">
    <property type="term" value="C:cytosol"/>
    <property type="evidence" value="ECO:0007669"/>
    <property type="project" value="TreeGrafter"/>
</dbReference>
<dbReference type="PANTHER" id="PTHR33449">
    <property type="entry name" value="NUCLEOID-ASSOCIATED PROTEIN YBAB"/>
    <property type="match status" value="1"/>
</dbReference>
<dbReference type="HOGENOM" id="CLU_140930_0_1_5"/>
<reference evidence="4 5" key="1">
    <citation type="journal article" date="2011" name="Stand. Genomic Sci.">
        <title>Complete genome sequence of Parvibaculum lavamentivorans type strain (DS-1(T)).</title>
        <authorList>
            <person name="Schleheck D."/>
            <person name="Weiss M."/>
            <person name="Pitluck S."/>
            <person name="Bruce D."/>
            <person name="Land M.L."/>
            <person name="Han S."/>
            <person name="Saunders E."/>
            <person name="Tapia R."/>
            <person name="Detter C."/>
            <person name="Brettin T."/>
            <person name="Han J."/>
            <person name="Woyke T."/>
            <person name="Goodwin L."/>
            <person name="Pennacchio L."/>
            <person name="Nolan M."/>
            <person name="Cook A.M."/>
            <person name="Kjelleberg S."/>
            <person name="Thomas T."/>
        </authorList>
    </citation>
    <scope>NUCLEOTIDE SEQUENCE [LARGE SCALE GENOMIC DNA]</scope>
    <source>
        <strain evidence="5">DS-1 / DSM 13023 / NCIMB 13966</strain>
    </source>
</reference>
<dbReference type="InterPro" id="IPR004401">
    <property type="entry name" value="YbaB/EbfC"/>
</dbReference>
<dbReference type="PIRSF" id="PIRSF004555">
    <property type="entry name" value="UCP004555"/>
    <property type="match status" value="1"/>
</dbReference>
<dbReference type="GO" id="GO:0043590">
    <property type="term" value="C:bacterial nucleoid"/>
    <property type="evidence" value="ECO:0007669"/>
    <property type="project" value="UniProtKB-UniRule"/>
</dbReference>
<sequence length="102" mass="10665">MFDIMKQAQQLQSRMQDMQAELSAAEVEGRAGGGLVSIVMSGKGEIKKVSIDPSLMKAEEHEILEDLIVAAAADAKAKAEAMAAEKMKSVTGGLPLPPGLGL</sequence>
<dbReference type="STRING" id="402881.Plav_0256"/>
<dbReference type="AlphaFoldDB" id="A7HPP6"/>